<evidence type="ECO:0000256" key="1">
    <source>
        <dbReference type="SAM" id="MobiDB-lite"/>
    </source>
</evidence>
<dbReference type="InterPro" id="IPR007481">
    <property type="entry name" value="SspB"/>
</dbReference>
<dbReference type="Gene3D" id="2.30.30.220">
    <property type="entry name" value="SspB-like"/>
    <property type="match status" value="1"/>
</dbReference>
<dbReference type="Pfam" id="PF04386">
    <property type="entry name" value="SspB"/>
    <property type="match status" value="1"/>
</dbReference>
<dbReference type="InterPro" id="IPR036760">
    <property type="entry name" value="SspB-like_sf"/>
</dbReference>
<dbReference type="SUPFAM" id="SSF101738">
    <property type="entry name" value="SspB-like"/>
    <property type="match status" value="1"/>
</dbReference>
<dbReference type="STRING" id="1437059.A6A05_16720"/>
<gene>
    <name evidence="2" type="ORF">A6A05_16720</name>
</gene>
<keyword evidence="3" id="KW-1185">Reference proteome</keyword>
<proteinExistence type="predicted"/>
<evidence type="ECO:0008006" key="4">
    <source>
        <dbReference type="Google" id="ProtNLM"/>
    </source>
</evidence>
<feature type="region of interest" description="Disordered" evidence="1">
    <location>
        <begin position="124"/>
        <end position="160"/>
    </location>
</feature>
<dbReference type="AlphaFoldDB" id="A0A178MD48"/>
<dbReference type="EMBL" id="LWQU01000181">
    <property type="protein sequence ID" value="OAN45784.1"/>
    <property type="molecule type" value="Genomic_DNA"/>
</dbReference>
<name>A0A178MD48_9PROT</name>
<sequence length="160" mass="17662">MSDDFLRYDKMVEDALRGVVRDALSVTARDGLFGDHHFYITFRTRFPGVQISPALMARHPDEMTIVLQHQFWGLDVAQDQFEVTLSFSGVSERLRVPLAAVTGFADPSAKFGLQFQVDAELEAATPAEPAPVKPQDPAKTEDNPGNGDGKVIALDAFRKK</sequence>
<evidence type="ECO:0000313" key="2">
    <source>
        <dbReference type="EMBL" id="OAN45784.1"/>
    </source>
</evidence>
<protein>
    <recommendedName>
        <fullName evidence="4">Stringent starvation protein B</fullName>
    </recommendedName>
</protein>
<accession>A0A178MD48</accession>
<dbReference type="RefSeq" id="WP_068504013.1">
    <property type="nucleotide sequence ID" value="NZ_LWQU01000181.1"/>
</dbReference>
<organism evidence="2 3">
    <name type="scientific">Magnetospirillum moscoviense</name>
    <dbReference type="NCBI Taxonomy" id="1437059"/>
    <lineage>
        <taxon>Bacteria</taxon>
        <taxon>Pseudomonadati</taxon>
        <taxon>Pseudomonadota</taxon>
        <taxon>Alphaproteobacteria</taxon>
        <taxon>Rhodospirillales</taxon>
        <taxon>Rhodospirillaceae</taxon>
        <taxon>Magnetospirillum</taxon>
    </lineage>
</organism>
<reference evidence="2 3" key="1">
    <citation type="submission" date="2016-04" db="EMBL/GenBank/DDBJ databases">
        <title>Draft genome sequence of freshwater magnetotactic bacteria Magnetospirillum marisnigri SP-1 and Magnetospirillum moscoviense BB-1.</title>
        <authorList>
            <person name="Koziaeva V."/>
            <person name="Dziuba M.V."/>
            <person name="Ivanov T.M."/>
            <person name="Kuznetsov B."/>
            <person name="Grouzdev D.S."/>
        </authorList>
    </citation>
    <scope>NUCLEOTIDE SEQUENCE [LARGE SCALE GENOMIC DNA]</scope>
    <source>
        <strain evidence="2 3">BB-1</strain>
    </source>
</reference>
<dbReference type="Proteomes" id="UP000078543">
    <property type="component" value="Unassembled WGS sequence"/>
</dbReference>
<comment type="caution">
    <text evidence="2">The sequence shown here is derived from an EMBL/GenBank/DDBJ whole genome shotgun (WGS) entry which is preliminary data.</text>
</comment>
<dbReference type="OrthoDB" id="9800412at2"/>
<evidence type="ECO:0000313" key="3">
    <source>
        <dbReference type="Proteomes" id="UP000078543"/>
    </source>
</evidence>